<protein>
    <submittedName>
        <fullName evidence="2">Uncharacterized protein</fullName>
    </submittedName>
</protein>
<proteinExistence type="predicted"/>
<evidence type="ECO:0000256" key="1">
    <source>
        <dbReference type="SAM" id="MobiDB-lite"/>
    </source>
</evidence>
<dbReference type="Proteomes" id="UP000265520">
    <property type="component" value="Unassembled WGS sequence"/>
</dbReference>
<keyword evidence="3" id="KW-1185">Reference proteome</keyword>
<accession>A0A392UP82</accession>
<dbReference type="AlphaFoldDB" id="A0A392UP82"/>
<name>A0A392UP82_9FABA</name>
<comment type="caution">
    <text evidence="2">The sequence shown here is derived from an EMBL/GenBank/DDBJ whole genome shotgun (WGS) entry which is preliminary data.</text>
</comment>
<organism evidence="2 3">
    <name type="scientific">Trifolium medium</name>
    <dbReference type="NCBI Taxonomy" id="97028"/>
    <lineage>
        <taxon>Eukaryota</taxon>
        <taxon>Viridiplantae</taxon>
        <taxon>Streptophyta</taxon>
        <taxon>Embryophyta</taxon>
        <taxon>Tracheophyta</taxon>
        <taxon>Spermatophyta</taxon>
        <taxon>Magnoliopsida</taxon>
        <taxon>eudicotyledons</taxon>
        <taxon>Gunneridae</taxon>
        <taxon>Pentapetalae</taxon>
        <taxon>rosids</taxon>
        <taxon>fabids</taxon>
        <taxon>Fabales</taxon>
        <taxon>Fabaceae</taxon>
        <taxon>Papilionoideae</taxon>
        <taxon>50 kb inversion clade</taxon>
        <taxon>NPAAA clade</taxon>
        <taxon>Hologalegina</taxon>
        <taxon>IRL clade</taxon>
        <taxon>Trifolieae</taxon>
        <taxon>Trifolium</taxon>
    </lineage>
</organism>
<feature type="non-terminal residue" evidence="2">
    <location>
        <position position="1"/>
    </location>
</feature>
<feature type="region of interest" description="Disordered" evidence="1">
    <location>
        <begin position="19"/>
        <end position="52"/>
    </location>
</feature>
<dbReference type="EMBL" id="LXQA010863562">
    <property type="protein sequence ID" value="MCI74567.1"/>
    <property type="molecule type" value="Genomic_DNA"/>
</dbReference>
<evidence type="ECO:0000313" key="3">
    <source>
        <dbReference type="Proteomes" id="UP000265520"/>
    </source>
</evidence>
<sequence>PEAQSAVAQMNLPLLLEHPVLPQNRPDHGDGRSTEIVAPGPNSKPVVDSCGF</sequence>
<reference evidence="2 3" key="1">
    <citation type="journal article" date="2018" name="Front. Plant Sci.">
        <title>Red Clover (Trifolium pratense) and Zigzag Clover (T. medium) - A Picture of Genomic Similarities and Differences.</title>
        <authorList>
            <person name="Dluhosova J."/>
            <person name="Istvanek J."/>
            <person name="Nedelnik J."/>
            <person name="Repkova J."/>
        </authorList>
    </citation>
    <scope>NUCLEOTIDE SEQUENCE [LARGE SCALE GENOMIC DNA]</scope>
    <source>
        <strain evidence="3">cv. 10/8</strain>
        <tissue evidence="2">Leaf</tissue>
    </source>
</reference>
<evidence type="ECO:0000313" key="2">
    <source>
        <dbReference type="EMBL" id="MCI74567.1"/>
    </source>
</evidence>